<protein>
    <submittedName>
        <fullName evidence="2">Uncharacterized protein</fullName>
    </submittedName>
</protein>
<dbReference type="RefSeq" id="XP_067061921.1">
    <property type="nucleotide sequence ID" value="XM_067205984.1"/>
</dbReference>
<accession>A0A836KLB7</accession>
<dbReference type="EMBL" id="JAFHLR010000028">
    <property type="protein sequence ID" value="KAG5474815.1"/>
    <property type="molecule type" value="Genomic_DNA"/>
</dbReference>
<proteinExistence type="predicted"/>
<feature type="compositionally biased region" description="Pro residues" evidence="1">
    <location>
        <begin position="391"/>
        <end position="400"/>
    </location>
</feature>
<dbReference type="GeneID" id="92359918"/>
<comment type="caution">
    <text evidence="2">The sequence shown here is derived from an EMBL/GenBank/DDBJ whole genome shotgun (WGS) entry which is preliminary data.</text>
</comment>
<gene>
    <name evidence="2" type="ORF">LSCM4_03992</name>
</gene>
<dbReference type="Proteomes" id="UP000674143">
    <property type="component" value="Unassembled WGS sequence"/>
</dbReference>
<reference evidence="3" key="2">
    <citation type="journal article" date="2021" name="Sci. Data">
        <title>Chromosome-scale genome sequencing, assembly and annotation of six genomes from subfamily Leishmaniinae.</title>
        <authorList>
            <person name="Almutairi H."/>
            <person name="Urbaniak M.D."/>
            <person name="Bates M.D."/>
            <person name="Jariyapan N."/>
            <person name="Kwakye-Nuako G."/>
            <person name="Thomaz Soccol V."/>
            <person name="Al-Salem W.S."/>
            <person name="Dillon R.J."/>
            <person name="Bates P.A."/>
            <person name="Gatherer D."/>
        </authorList>
    </citation>
    <scope>NUCLEOTIDE SEQUENCE [LARGE SCALE GENOMIC DNA]</scope>
</reference>
<dbReference type="SMR" id="A0A836KLB7"/>
<evidence type="ECO:0000256" key="1">
    <source>
        <dbReference type="SAM" id="MobiDB-lite"/>
    </source>
</evidence>
<reference evidence="3" key="1">
    <citation type="journal article" date="2021" name="Microbiol. Resour. Announc.">
        <title>LGAAP: Leishmaniinae Genome Assembly and Annotation Pipeline.</title>
        <authorList>
            <person name="Almutairi H."/>
            <person name="Urbaniak M.D."/>
            <person name="Bates M.D."/>
            <person name="Jariyapan N."/>
            <person name="Kwakye-Nuako G."/>
            <person name="Thomaz-Soccol V."/>
            <person name="Al-Salem W.S."/>
            <person name="Dillon R.J."/>
            <person name="Bates P.A."/>
            <person name="Gatherer D."/>
        </authorList>
    </citation>
    <scope>NUCLEOTIDE SEQUENCE [LARGE SCALE GENOMIC DNA]</scope>
</reference>
<evidence type="ECO:0000313" key="2">
    <source>
        <dbReference type="EMBL" id="KAG5474815.1"/>
    </source>
</evidence>
<dbReference type="AlphaFoldDB" id="A0A836KLB7"/>
<dbReference type="KEGG" id="loi:92359918"/>
<feature type="compositionally biased region" description="Basic and acidic residues" evidence="1">
    <location>
        <begin position="479"/>
        <end position="490"/>
    </location>
</feature>
<name>A0A836KLB7_9TRYP</name>
<feature type="region of interest" description="Disordered" evidence="1">
    <location>
        <begin position="238"/>
        <end position="267"/>
    </location>
</feature>
<feature type="compositionally biased region" description="Low complexity" evidence="1">
    <location>
        <begin position="427"/>
        <end position="453"/>
    </location>
</feature>
<feature type="region of interest" description="Disordered" evidence="1">
    <location>
        <begin position="467"/>
        <end position="514"/>
    </location>
</feature>
<feature type="region of interest" description="Disordered" evidence="1">
    <location>
        <begin position="419"/>
        <end position="453"/>
    </location>
</feature>
<organism evidence="2 3">
    <name type="scientific">Leishmania orientalis</name>
    <dbReference type="NCBI Taxonomy" id="2249476"/>
    <lineage>
        <taxon>Eukaryota</taxon>
        <taxon>Discoba</taxon>
        <taxon>Euglenozoa</taxon>
        <taxon>Kinetoplastea</taxon>
        <taxon>Metakinetoplastina</taxon>
        <taxon>Trypanosomatida</taxon>
        <taxon>Trypanosomatidae</taxon>
        <taxon>Leishmaniinae</taxon>
        <taxon>Leishmania</taxon>
    </lineage>
</organism>
<feature type="region of interest" description="Disordered" evidence="1">
    <location>
        <begin position="1"/>
        <end position="24"/>
    </location>
</feature>
<keyword evidence="3" id="KW-1185">Reference proteome</keyword>
<evidence type="ECO:0000313" key="3">
    <source>
        <dbReference type="Proteomes" id="UP000674143"/>
    </source>
</evidence>
<feature type="region of interest" description="Disordered" evidence="1">
    <location>
        <begin position="363"/>
        <end position="404"/>
    </location>
</feature>
<sequence length="652" mass="71474">MSANPLAEPRRSPPSSPSSSLASSTLSAIQYDSAASVAPCSSLSITSASPASMAAHSSPVFDFAPPTDTAAVEDVPLSLSSLERRTKVLEEERLQYVQLGQRAADAFEEHRRELTQLAQKERAIRSHREDVLRAELHETLQANRELMERVAEQRRRHEEAWVAELRGHRGSSTRQGASESTLRQLYEEWVELRRGVAETEASHEEHRRSLAACLRDQECLRSRVRSLQDGLRGAEAAAAAAGELGEEEELMEDGPKHTRPAAAPATDAGERLAEKQPLCKSVTASPQLTRQLRCLYCDVPPNALHGQSPARRVLRRHFVPSGPCDGCSPCRASSPCTHHVEAMVATIERKNYLRPRLYYRRVGRGSTDMPGVPVAAASPYRQRRSSVSTSRPPPPPPPPAACTSSFSCASATPLRHGDYHHLHNSRHSLGLSSSTSSSTSTPYTHTATGSSSSSCTCPSCELAHASSTAHASAQPSSVRHRDERRRETSPHRPRSRCFSPRARGEGPPADTQASAGARILPDHSKPGTALGLLEAFPRVPVPPPPPAADGLHGAALNATCRALIADLANMRAEYRLCQRQLRDPHGDSVAASQEMRRLMREMDSKADQIRALRREQGRHNDALRVRDVLREVMAENRYCESVYRDLLDLIRS</sequence>
<feature type="compositionally biased region" description="Low complexity" evidence="1">
    <location>
        <begin position="467"/>
        <end position="477"/>
    </location>
</feature>